<dbReference type="Proteomes" id="UP000242637">
    <property type="component" value="Chromosome 1"/>
</dbReference>
<dbReference type="PANTHER" id="PTHR30006:SF2">
    <property type="entry name" value="ABC TRANSPORTER SUBSTRATE-BINDING PROTEIN"/>
    <property type="match status" value="1"/>
</dbReference>
<evidence type="ECO:0000313" key="2">
    <source>
        <dbReference type="EMBL" id="SNV17092.1"/>
    </source>
</evidence>
<dbReference type="Pfam" id="PF13343">
    <property type="entry name" value="SBP_bac_6"/>
    <property type="match status" value="1"/>
</dbReference>
<dbReference type="OrthoDB" id="179400at2"/>
<protein>
    <submittedName>
        <fullName evidence="2">2-aminoethylphosphonate ABC transporter substrate-binding protein</fullName>
    </submittedName>
</protein>
<dbReference type="GO" id="GO:0030975">
    <property type="term" value="F:thiamine binding"/>
    <property type="evidence" value="ECO:0007669"/>
    <property type="project" value="TreeGrafter"/>
</dbReference>
<keyword evidence="1" id="KW-0732">Signal</keyword>
<gene>
    <name evidence="2" type="ORF">SAMEA4475696_00133</name>
</gene>
<keyword evidence="3" id="KW-1185">Reference proteome</keyword>
<dbReference type="KEGG" id="dco:SAMEA4475696_0133"/>
<dbReference type="EMBL" id="LT906453">
    <property type="protein sequence ID" value="SNV17092.1"/>
    <property type="molecule type" value="Genomic_DNA"/>
</dbReference>
<dbReference type="GO" id="GO:0030288">
    <property type="term" value="C:outer membrane-bounded periplasmic space"/>
    <property type="evidence" value="ECO:0007669"/>
    <property type="project" value="TreeGrafter"/>
</dbReference>
<accession>A0A239V4T9</accession>
<dbReference type="GO" id="GO:0030976">
    <property type="term" value="F:thiamine pyrophosphate binding"/>
    <property type="evidence" value="ECO:0007669"/>
    <property type="project" value="TreeGrafter"/>
</dbReference>
<sequence length="337" mass="36745">MLAKWLRLATLCAVAAVSIISMGHTLFPPRADLTLMCSNDTRVCEQWQTGLKRDLGLDVRYVALPTQEALKRLQTSHTHPEFDLWVGGPSENYRYAAAQGLLLPITPPHASDLPPQFRDQHGRWFGVYASVLAFCSDPDALTKLHAPTPHSWKELTTPRQPGWISMPSPLSSGTGYATLLTLDAAGLSRTDITHLLSNVERFTRAGNAPSDIVARGEAAVAISYEPYCHGKTTRTGRPLTITHPREGTSYEIASGGVLTGTTHKTHATAAMNWLLSPTGQQAARQAGLDQAPVSQAAPGHIGQRLTTSHLPLLTLDPKRAETTRSAWMDWIAKQVWP</sequence>
<dbReference type="GO" id="GO:0015888">
    <property type="term" value="P:thiamine transport"/>
    <property type="evidence" value="ECO:0007669"/>
    <property type="project" value="TreeGrafter"/>
</dbReference>
<dbReference type="PANTHER" id="PTHR30006">
    <property type="entry name" value="THIAMINE-BINDING PERIPLASMIC PROTEIN-RELATED"/>
    <property type="match status" value="1"/>
</dbReference>
<dbReference type="STRING" id="1121387.GCA_000429885_00876"/>
<evidence type="ECO:0000256" key="1">
    <source>
        <dbReference type="ARBA" id="ARBA00022729"/>
    </source>
</evidence>
<name>A0A239V4T9_9MICO</name>
<dbReference type="AlphaFoldDB" id="A0A239V4T9"/>
<proteinExistence type="predicted"/>
<organism evidence="2 3">
    <name type="scientific">Dermatophilus congolensis</name>
    <dbReference type="NCBI Taxonomy" id="1863"/>
    <lineage>
        <taxon>Bacteria</taxon>
        <taxon>Bacillati</taxon>
        <taxon>Actinomycetota</taxon>
        <taxon>Actinomycetes</taxon>
        <taxon>Micrococcales</taxon>
        <taxon>Dermatophilaceae</taxon>
        <taxon>Dermatophilus</taxon>
    </lineage>
</organism>
<evidence type="ECO:0000313" key="3">
    <source>
        <dbReference type="Proteomes" id="UP000242637"/>
    </source>
</evidence>
<reference evidence="2 3" key="1">
    <citation type="submission" date="2017-06" db="EMBL/GenBank/DDBJ databases">
        <authorList>
            <consortium name="Pathogen Informatics"/>
        </authorList>
    </citation>
    <scope>NUCLEOTIDE SEQUENCE [LARGE SCALE GENOMIC DNA]</scope>
    <source>
        <strain evidence="2 3">NCTC13039</strain>
    </source>
</reference>
<dbReference type="Gene3D" id="3.40.190.10">
    <property type="entry name" value="Periplasmic binding protein-like II"/>
    <property type="match status" value="2"/>
</dbReference>
<dbReference type="SUPFAM" id="SSF53850">
    <property type="entry name" value="Periplasmic binding protein-like II"/>
    <property type="match status" value="1"/>
</dbReference>